<evidence type="ECO:0000256" key="2">
    <source>
        <dbReference type="ARBA" id="ARBA00004962"/>
    </source>
</evidence>
<comment type="pathway">
    <text evidence="2">Amino-acid biosynthesis; L-cysteine biosynthesis; L-cysteine from L-serine: step 2/2.</text>
</comment>
<dbReference type="OrthoDB" id="9808024at2"/>
<feature type="binding site" evidence="11">
    <location>
        <position position="74"/>
    </location>
    <ligand>
        <name>pyridoxal 5'-phosphate</name>
        <dbReference type="ChEBI" id="CHEBI:597326"/>
    </ligand>
</feature>
<protein>
    <recommendedName>
        <fullName evidence="5 13">Cysteine synthase</fullName>
        <ecNumber evidence="4 13">2.5.1.47</ecNumber>
    </recommendedName>
</protein>
<feature type="domain" description="Tryptophan synthase beta chain-like PALP" evidence="14">
    <location>
        <begin position="8"/>
        <end position="292"/>
    </location>
</feature>
<dbReference type="PANTHER" id="PTHR10314">
    <property type="entry name" value="CYSTATHIONINE BETA-SYNTHASE"/>
    <property type="match status" value="1"/>
</dbReference>
<dbReference type="InterPro" id="IPR001926">
    <property type="entry name" value="TrpB-like_PALP"/>
</dbReference>
<reference evidence="15 16" key="1">
    <citation type="submission" date="2018-08" db="EMBL/GenBank/DDBJ databases">
        <title>Murine metabolic-syndrome-specific gut microbial biobank.</title>
        <authorList>
            <person name="Liu C."/>
        </authorList>
    </citation>
    <scope>NUCLEOTIDE SEQUENCE [LARGE SCALE GENOMIC DNA]</scope>
    <source>
        <strain evidence="15 16">583</strain>
    </source>
</reference>
<dbReference type="InterPro" id="IPR001216">
    <property type="entry name" value="P-phosphate_BS"/>
</dbReference>
<dbReference type="EMBL" id="QXXA01000009">
    <property type="protein sequence ID" value="NBI06953.1"/>
    <property type="molecule type" value="Genomic_DNA"/>
</dbReference>
<keyword evidence="16" id="KW-1185">Reference proteome</keyword>
<feature type="modified residue" description="N6-(pyridoxal phosphate)lysine" evidence="12">
    <location>
        <position position="44"/>
    </location>
</feature>
<sequence length="304" mass="32575">MKTVNNILELIGETPMVKLNNIVDDDSAEIFVKLESFNPGSSVKDRISFNMIEMAEKQGELKKNSTIVEPTSGNTGIGLAMIGAAKGYNVILVMPDTMSTERRNLLKAYGAELVLTPGEKGMNGAIQKAKELKEKNGYFMPQQFMNKNNPEMHRKTTAVEILRQTNGDIDAFVAGVGTGGTITGVSEVLKEKNKDIKIIAIEPSESAVMSGESPGPHRIQGIGAGFIPDVLNMNIIDKILKIAGEQAVKTTKEVARKEGLLVGISSGAAINGAIKIAKELGKGKKVVVIAPDSGERYLSTDIFS</sequence>
<dbReference type="InterPro" id="IPR005859">
    <property type="entry name" value="CysK"/>
</dbReference>
<gene>
    <name evidence="15" type="primary">cysK</name>
    <name evidence="15" type="ORF">D3Z33_08815</name>
</gene>
<dbReference type="CDD" id="cd01561">
    <property type="entry name" value="CBS_like"/>
    <property type="match status" value="1"/>
</dbReference>
<evidence type="ECO:0000256" key="8">
    <source>
        <dbReference type="ARBA" id="ARBA00022898"/>
    </source>
</evidence>
<dbReference type="NCBIfam" id="TIGR01139">
    <property type="entry name" value="cysK"/>
    <property type="match status" value="1"/>
</dbReference>
<dbReference type="Proteomes" id="UP000467132">
    <property type="component" value="Unassembled WGS sequence"/>
</dbReference>
<proteinExistence type="inferred from homology"/>
<comment type="caution">
    <text evidence="15">The sequence shown here is derived from an EMBL/GenBank/DDBJ whole genome shotgun (WGS) entry which is preliminary data.</text>
</comment>
<dbReference type="GO" id="GO:0004124">
    <property type="term" value="F:cysteine synthase activity"/>
    <property type="evidence" value="ECO:0007669"/>
    <property type="project" value="UniProtKB-UniRule"/>
</dbReference>
<keyword evidence="6 13" id="KW-0028">Amino-acid biosynthesis</keyword>
<comment type="similarity">
    <text evidence="3 13">Belongs to the cysteine synthase/cystathionine beta-synthase family.</text>
</comment>
<evidence type="ECO:0000256" key="1">
    <source>
        <dbReference type="ARBA" id="ARBA00001933"/>
    </source>
</evidence>
<evidence type="ECO:0000256" key="6">
    <source>
        <dbReference type="ARBA" id="ARBA00022605"/>
    </source>
</evidence>
<evidence type="ECO:0000256" key="9">
    <source>
        <dbReference type="ARBA" id="ARBA00023192"/>
    </source>
</evidence>
<feature type="binding site" evidence="11">
    <location>
        <position position="265"/>
    </location>
    <ligand>
        <name>pyridoxal 5'-phosphate</name>
        <dbReference type="ChEBI" id="CHEBI:597326"/>
    </ligand>
</feature>
<evidence type="ECO:0000256" key="3">
    <source>
        <dbReference type="ARBA" id="ARBA00007103"/>
    </source>
</evidence>
<dbReference type="SUPFAM" id="SSF53686">
    <property type="entry name" value="Tryptophan synthase beta subunit-like PLP-dependent enzymes"/>
    <property type="match status" value="1"/>
</dbReference>
<keyword evidence="9 13" id="KW-0198">Cysteine biosynthesis</keyword>
<keyword evidence="8 11" id="KW-0663">Pyridoxal phosphate</keyword>
<dbReference type="FunFam" id="3.40.50.1100:FF:000003">
    <property type="entry name" value="Cystathionine beta-synthase"/>
    <property type="match status" value="1"/>
</dbReference>
<dbReference type="GO" id="GO:0006535">
    <property type="term" value="P:cysteine biosynthetic process from serine"/>
    <property type="evidence" value="ECO:0007669"/>
    <property type="project" value="UniProtKB-UniRule"/>
</dbReference>
<accession>A0A845R326</accession>
<name>A0A845R326_9CLOT</name>
<evidence type="ECO:0000256" key="4">
    <source>
        <dbReference type="ARBA" id="ARBA00012681"/>
    </source>
</evidence>
<comment type="catalytic activity">
    <reaction evidence="10 13">
        <text>O-acetyl-L-serine + hydrogen sulfide = L-cysteine + acetate</text>
        <dbReference type="Rhea" id="RHEA:14829"/>
        <dbReference type="ChEBI" id="CHEBI:29919"/>
        <dbReference type="ChEBI" id="CHEBI:30089"/>
        <dbReference type="ChEBI" id="CHEBI:35235"/>
        <dbReference type="ChEBI" id="CHEBI:58340"/>
        <dbReference type="EC" id="2.5.1.47"/>
    </reaction>
</comment>
<comment type="cofactor">
    <cofactor evidence="1 11 13">
        <name>pyridoxal 5'-phosphate</name>
        <dbReference type="ChEBI" id="CHEBI:597326"/>
    </cofactor>
</comment>
<evidence type="ECO:0000256" key="7">
    <source>
        <dbReference type="ARBA" id="ARBA00022679"/>
    </source>
</evidence>
<dbReference type="Pfam" id="PF00291">
    <property type="entry name" value="PALP"/>
    <property type="match status" value="1"/>
</dbReference>
<dbReference type="NCBIfam" id="TIGR01136">
    <property type="entry name" value="cysKM"/>
    <property type="match status" value="1"/>
</dbReference>
<evidence type="ECO:0000256" key="10">
    <source>
        <dbReference type="ARBA" id="ARBA00047931"/>
    </source>
</evidence>
<dbReference type="EC" id="2.5.1.47" evidence="4 13"/>
<dbReference type="RefSeq" id="WP_160197421.1">
    <property type="nucleotide sequence ID" value="NZ_QXXA01000009.1"/>
</dbReference>
<evidence type="ECO:0000256" key="11">
    <source>
        <dbReference type="PIRSR" id="PIRSR605856-50"/>
    </source>
</evidence>
<evidence type="ECO:0000313" key="15">
    <source>
        <dbReference type="EMBL" id="NBI06953.1"/>
    </source>
</evidence>
<keyword evidence="7 13" id="KW-0808">Transferase</keyword>
<dbReference type="InterPro" id="IPR005856">
    <property type="entry name" value="Cys_synth"/>
</dbReference>
<evidence type="ECO:0000259" key="14">
    <source>
        <dbReference type="Pfam" id="PF00291"/>
    </source>
</evidence>
<evidence type="ECO:0000313" key="16">
    <source>
        <dbReference type="Proteomes" id="UP000467132"/>
    </source>
</evidence>
<feature type="binding site" evidence="11">
    <location>
        <begin position="177"/>
        <end position="181"/>
    </location>
    <ligand>
        <name>pyridoxal 5'-phosphate</name>
        <dbReference type="ChEBI" id="CHEBI:597326"/>
    </ligand>
</feature>
<evidence type="ECO:0000256" key="13">
    <source>
        <dbReference type="RuleBase" id="RU003985"/>
    </source>
</evidence>
<dbReference type="InterPro" id="IPR050214">
    <property type="entry name" value="Cys_Synth/Cystath_Beta-Synth"/>
</dbReference>
<dbReference type="InterPro" id="IPR036052">
    <property type="entry name" value="TrpB-like_PALP_sf"/>
</dbReference>
<organism evidence="15 16">
    <name type="scientific">Senegalia massiliensis</name>
    <dbReference type="NCBI Taxonomy" id="1720316"/>
    <lineage>
        <taxon>Bacteria</taxon>
        <taxon>Bacillati</taxon>
        <taxon>Bacillota</taxon>
        <taxon>Clostridia</taxon>
        <taxon>Eubacteriales</taxon>
        <taxon>Clostridiaceae</taxon>
        <taxon>Senegalia</taxon>
    </lineage>
</organism>
<dbReference type="AlphaFoldDB" id="A0A845R326"/>
<dbReference type="FunFam" id="3.40.50.1100:FF:000118">
    <property type="entry name" value="Related to CYS4-cystathionine beta-synthase"/>
    <property type="match status" value="1"/>
</dbReference>
<dbReference type="Gene3D" id="3.40.50.1100">
    <property type="match status" value="2"/>
</dbReference>
<dbReference type="PROSITE" id="PS00901">
    <property type="entry name" value="CYS_SYNTHASE"/>
    <property type="match status" value="1"/>
</dbReference>
<dbReference type="UniPathway" id="UPA00136">
    <property type="reaction ID" value="UER00200"/>
</dbReference>
<evidence type="ECO:0000256" key="5">
    <source>
        <dbReference type="ARBA" id="ARBA00019371"/>
    </source>
</evidence>
<evidence type="ECO:0000256" key="12">
    <source>
        <dbReference type="PIRSR" id="PIRSR605856-51"/>
    </source>
</evidence>